<dbReference type="InParanoid" id="A0A0D0AHI7"/>
<proteinExistence type="predicted"/>
<keyword evidence="3" id="KW-1185">Reference proteome</keyword>
<gene>
    <name evidence="2" type="ORF">CY34DRAFT_99055</name>
</gene>
<dbReference type="STRING" id="930992.A0A0D0AHI7"/>
<feature type="compositionally biased region" description="Pro residues" evidence="1">
    <location>
        <begin position="190"/>
        <end position="204"/>
    </location>
</feature>
<name>A0A0D0AHI7_9AGAM</name>
<reference evidence="3" key="2">
    <citation type="submission" date="2015-01" db="EMBL/GenBank/DDBJ databases">
        <title>Evolutionary Origins and Diversification of the Mycorrhizal Mutualists.</title>
        <authorList>
            <consortium name="DOE Joint Genome Institute"/>
            <consortium name="Mycorrhizal Genomics Consortium"/>
            <person name="Kohler A."/>
            <person name="Kuo A."/>
            <person name="Nagy L.G."/>
            <person name="Floudas D."/>
            <person name="Copeland A."/>
            <person name="Barry K.W."/>
            <person name="Cichocki N."/>
            <person name="Veneault-Fourrey C."/>
            <person name="LaButti K."/>
            <person name="Lindquist E.A."/>
            <person name="Lipzen A."/>
            <person name="Lundell T."/>
            <person name="Morin E."/>
            <person name="Murat C."/>
            <person name="Riley R."/>
            <person name="Ohm R."/>
            <person name="Sun H."/>
            <person name="Tunlid A."/>
            <person name="Henrissat B."/>
            <person name="Grigoriev I.V."/>
            <person name="Hibbett D.S."/>
            <person name="Martin F."/>
        </authorList>
    </citation>
    <scope>NUCLEOTIDE SEQUENCE [LARGE SCALE GENOMIC DNA]</scope>
    <source>
        <strain evidence="3">UH-Slu-Lm8-n1</strain>
    </source>
</reference>
<feature type="region of interest" description="Disordered" evidence="1">
    <location>
        <begin position="1"/>
        <end position="277"/>
    </location>
</feature>
<dbReference type="AlphaFoldDB" id="A0A0D0AHI7"/>
<reference evidence="2 3" key="1">
    <citation type="submission" date="2014-04" db="EMBL/GenBank/DDBJ databases">
        <authorList>
            <consortium name="DOE Joint Genome Institute"/>
            <person name="Kuo A."/>
            <person name="Ruytinx J."/>
            <person name="Rineau F."/>
            <person name="Colpaert J."/>
            <person name="Kohler A."/>
            <person name="Nagy L.G."/>
            <person name="Floudas D."/>
            <person name="Copeland A."/>
            <person name="Barry K.W."/>
            <person name="Cichocki N."/>
            <person name="Veneault-Fourrey C."/>
            <person name="LaButti K."/>
            <person name="Lindquist E.A."/>
            <person name="Lipzen A."/>
            <person name="Lundell T."/>
            <person name="Morin E."/>
            <person name="Murat C."/>
            <person name="Sun H."/>
            <person name="Tunlid A."/>
            <person name="Henrissat B."/>
            <person name="Grigoriev I.V."/>
            <person name="Hibbett D.S."/>
            <person name="Martin F."/>
            <person name="Nordberg H.P."/>
            <person name="Cantor M.N."/>
            <person name="Hua S.X."/>
        </authorList>
    </citation>
    <scope>NUCLEOTIDE SEQUENCE [LARGE SCALE GENOMIC DNA]</scope>
    <source>
        <strain evidence="2 3">UH-Slu-Lm8-n1</strain>
    </source>
</reference>
<dbReference type="HOGENOM" id="CLU_043844_0_0_1"/>
<evidence type="ECO:0000256" key="1">
    <source>
        <dbReference type="SAM" id="MobiDB-lite"/>
    </source>
</evidence>
<feature type="compositionally biased region" description="Basic and acidic residues" evidence="1">
    <location>
        <begin position="379"/>
        <end position="411"/>
    </location>
</feature>
<dbReference type="OrthoDB" id="3364608at2759"/>
<evidence type="ECO:0000313" key="3">
    <source>
        <dbReference type="Proteomes" id="UP000054485"/>
    </source>
</evidence>
<dbReference type="Proteomes" id="UP000054485">
    <property type="component" value="Unassembled WGS sequence"/>
</dbReference>
<dbReference type="EMBL" id="KN835874">
    <property type="protein sequence ID" value="KIK33757.1"/>
    <property type="molecule type" value="Genomic_DNA"/>
</dbReference>
<protein>
    <submittedName>
        <fullName evidence="2">Uncharacterized protein</fullName>
    </submittedName>
</protein>
<accession>A0A0D0AHI7</accession>
<organism evidence="2 3">
    <name type="scientific">Suillus luteus UH-Slu-Lm8-n1</name>
    <dbReference type="NCBI Taxonomy" id="930992"/>
    <lineage>
        <taxon>Eukaryota</taxon>
        <taxon>Fungi</taxon>
        <taxon>Dikarya</taxon>
        <taxon>Basidiomycota</taxon>
        <taxon>Agaricomycotina</taxon>
        <taxon>Agaricomycetes</taxon>
        <taxon>Agaricomycetidae</taxon>
        <taxon>Boletales</taxon>
        <taxon>Suillineae</taxon>
        <taxon>Suillaceae</taxon>
        <taxon>Suillus</taxon>
    </lineage>
</organism>
<feature type="region of interest" description="Disordered" evidence="1">
    <location>
        <begin position="327"/>
        <end position="434"/>
    </location>
</feature>
<evidence type="ECO:0000313" key="2">
    <source>
        <dbReference type="EMBL" id="KIK33757.1"/>
    </source>
</evidence>
<sequence>MSSYQILDSSPIRIPSLHDTEVNSRPLKRSASLASLPTPPRTHHKRSRSKAASATSRYASEDSGSASELEDNLGGSFAARVDERHSKSGDETSGDKEGYALMGRKKRRTTNVLPAHDEEEDDENSFWTGRSGGAASHGRKKSPALEDQEDDKSPSPALLKYRVREPVSPPPSRRAPQVQPRASSVQRSRSPPPALLLPKPPVTPPRRLFLRAPPSPSNSKAKKIWPTRDSPDNPFLAGEGEASTSKASDWESSDDELPVGEAPEHESTPTPAPVFEEKPTITYVFRGQKATFHNPQYHPAPEVLEASKLPIDHPDFEVAEACAPRRLFANKLKRKPRDRNASASEGEKSTASTGSRKNVVFADGTKREPVFSKPQGSDKGAERLELLQHAREERERREKDNKQRLASKDGLRAGALVAERDNPVRRAMGPARHS</sequence>
<feature type="compositionally biased region" description="Basic and acidic residues" evidence="1">
    <location>
        <begin position="80"/>
        <end position="98"/>
    </location>
</feature>